<gene>
    <name evidence="1" type="ORF">CCMP2556_LOCUS12263</name>
</gene>
<keyword evidence="2" id="KW-1185">Reference proteome</keyword>
<name>A0ABP0JN52_9DINO</name>
<reference evidence="1 2" key="1">
    <citation type="submission" date="2024-02" db="EMBL/GenBank/DDBJ databases">
        <authorList>
            <person name="Chen Y."/>
            <person name="Shah S."/>
            <person name="Dougan E. K."/>
            <person name="Thang M."/>
            <person name="Chan C."/>
        </authorList>
    </citation>
    <scope>NUCLEOTIDE SEQUENCE [LARGE SCALE GENOMIC DNA]</scope>
</reference>
<evidence type="ECO:0000313" key="1">
    <source>
        <dbReference type="EMBL" id="CAK9015868.1"/>
    </source>
</evidence>
<evidence type="ECO:0000313" key="2">
    <source>
        <dbReference type="Proteomes" id="UP001642484"/>
    </source>
</evidence>
<accession>A0ABP0JN52</accession>
<sequence length="104" mass="11675">MLMLMSKMWAHEMYTFLTGLGTSSFGAKLHAKIFPIAYSWVPGDGCHMLPLLCRYFVAGRRATKEPKVLQRVHIYTCTHSFETLSERLLVSVLAVDPAQNSAVV</sequence>
<protein>
    <submittedName>
        <fullName evidence="1">Uncharacterized protein</fullName>
    </submittedName>
</protein>
<dbReference type="EMBL" id="CAXAMN010005914">
    <property type="protein sequence ID" value="CAK9015868.1"/>
    <property type="molecule type" value="Genomic_DNA"/>
</dbReference>
<dbReference type="Proteomes" id="UP001642484">
    <property type="component" value="Unassembled WGS sequence"/>
</dbReference>
<comment type="caution">
    <text evidence="1">The sequence shown here is derived from an EMBL/GenBank/DDBJ whole genome shotgun (WGS) entry which is preliminary data.</text>
</comment>
<proteinExistence type="predicted"/>
<organism evidence="1 2">
    <name type="scientific">Durusdinium trenchii</name>
    <dbReference type="NCBI Taxonomy" id="1381693"/>
    <lineage>
        <taxon>Eukaryota</taxon>
        <taxon>Sar</taxon>
        <taxon>Alveolata</taxon>
        <taxon>Dinophyceae</taxon>
        <taxon>Suessiales</taxon>
        <taxon>Symbiodiniaceae</taxon>
        <taxon>Durusdinium</taxon>
    </lineage>
</organism>